<name>A0ABR1AFK6_POLSC</name>
<dbReference type="Proteomes" id="UP001359485">
    <property type="component" value="Unassembled WGS sequence"/>
</dbReference>
<reference evidence="2 3" key="1">
    <citation type="submission" date="2023-09" db="EMBL/GenBank/DDBJ databases">
        <title>Genomes of two closely related lineages of the louse Polyplax serrata with different host specificities.</title>
        <authorList>
            <person name="Martinu J."/>
            <person name="Tarabai H."/>
            <person name="Stefka J."/>
            <person name="Hypsa V."/>
        </authorList>
    </citation>
    <scope>NUCLEOTIDE SEQUENCE [LARGE SCALE GENOMIC DNA]</scope>
    <source>
        <strain evidence="2">98ZLc_SE</strain>
    </source>
</reference>
<evidence type="ECO:0000256" key="1">
    <source>
        <dbReference type="SAM" id="MobiDB-lite"/>
    </source>
</evidence>
<evidence type="ECO:0000313" key="2">
    <source>
        <dbReference type="EMBL" id="KAK6617578.1"/>
    </source>
</evidence>
<accession>A0ABR1AFK6</accession>
<feature type="region of interest" description="Disordered" evidence="1">
    <location>
        <begin position="1"/>
        <end position="57"/>
    </location>
</feature>
<evidence type="ECO:0000313" key="3">
    <source>
        <dbReference type="Proteomes" id="UP001359485"/>
    </source>
</evidence>
<sequence length="152" mass="17694">MPWSMRPTTSYSLKQQDTTGTELKDDIAVKEPTNINSKGRRREKEKLYGKTHSQEETKGHVDLTRLKRLKKFFHKLKPTASVTCVENYSPCSDAESLRNSWHRIPVDRSHLVVWDLEQDKSFTEAMPRDEIDFEPPNSICSNAIYKSIRIIQ</sequence>
<comment type="caution">
    <text evidence="2">The sequence shown here is derived from an EMBL/GenBank/DDBJ whole genome shotgun (WGS) entry which is preliminary data.</text>
</comment>
<protein>
    <submittedName>
        <fullName evidence="2">Uncharacterized protein</fullName>
    </submittedName>
</protein>
<feature type="compositionally biased region" description="Polar residues" evidence="1">
    <location>
        <begin position="1"/>
        <end position="21"/>
    </location>
</feature>
<feature type="compositionally biased region" description="Basic and acidic residues" evidence="1">
    <location>
        <begin position="42"/>
        <end position="57"/>
    </location>
</feature>
<organism evidence="2 3">
    <name type="scientific">Polyplax serrata</name>
    <name type="common">Common mouse louse</name>
    <dbReference type="NCBI Taxonomy" id="468196"/>
    <lineage>
        <taxon>Eukaryota</taxon>
        <taxon>Metazoa</taxon>
        <taxon>Ecdysozoa</taxon>
        <taxon>Arthropoda</taxon>
        <taxon>Hexapoda</taxon>
        <taxon>Insecta</taxon>
        <taxon>Pterygota</taxon>
        <taxon>Neoptera</taxon>
        <taxon>Paraneoptera</taxon>
        <taxon>Psocodea</taxon>
        <taxon>Troctomorpha</taxon>
        <taxon>Phthiraptera</taxon>
        <taxon>Anoplura</taxon>
        <taxon>Polyplacidae</taxon>
        <taxon>Polyplax</taxon>
    </lineage>
</organism>
<keyword evidence="3" id="KW-1185">Reference proteome</keyword>
<gene>
    <name evidence="2" type="ORF">RUM44_005166</name>
</gene>
<dbReference type="EMBL" id="JAWJWF010000051">
    <property type="protein sequence ID" value="KAK6617578.1"/>
    <property type="molecule type" value="Genomic_DNA"/>
</dbReference>
<proteinExistence type="predicted"/>